<accession>A0AAD7WF98</accession>
<organism evidence="2 3">
    <name type="scientific">Aldrovandia affinis</name>
    <dbReference type="NCBI Taxonomy" id="143900"/>
    <lineage>
        <taxon>Eukaryota</taxon>
        <taxon>Metazoa</taxon>
        <taxon>Chordata</taxon>
        <taxon>Craniata</taxon>
        <taxon>Vertebrata</taxon>
        <taxon>Euteleostomi</taxon>
        <taxon>Actinopterygii</taxon>
        <taxon>Neopterygii</taxon>
        <taxon>Teleostei</taxon>
        <taxon>Notacanthiformes</taxon>
        <taxon>Halosauridae</taxon>
        <taxon>Aldrovandia</taxon>
    </lineage>
</organism>
<name>A0AAD7WF98_9TELE</name>
<reference evidence="2" key="1">
    <citation type="journal article" date="2023" name="Science">
        <title>Genome structures resolve the early diversification of teleost fishes.</title>
        <authorList>
            <person name="Parey E."/>
            <person name="Louis A."/>
            <person name="Montfort J."/>
            <person name="Bouchez O."/>
            <person name="Roques C."/>
            <person name="Iampietro C."/>
            <person name="Lluch J."/>
            <person name="Castinel A."/>
            <person name="Donnadieu C."/>
            <person name="Desvignes T."/>
            <person name="Floi Bucao C."/>
            <person name="Jouanno E."/>
            <person name="Wen M."/>
            <person name="Mejri S."/>
            <person name="Dirks R."/>
            <person name="Jansen H."/>
            <person name="Henkel C."/>
            <person name="Chen W.J."/>
            <person name="Zahm M."/>
            <person name="Cabau C."/>
            <person name="Klopp C."/>
            <person name="Thompson A.W."/>
            <person name="Robinson-Rechavi M."/>
            <person name="Braasch I."/>
            <person name="Lecointre G."/>
            <person name="Bobe J."/>
            <person name="Postlethwait J.H."/>
            <person name="Berthelot C."/>
            <person name="Roest Crollius H."/>
            <person name="Guiguen Y."/>
        </authorList>
    </citation>
    <scope>NUCLEOTIDE SEQUENCE</scope>
    <source>
        <strain evidence="2">NC1722</strain>
    </source>
</reference>
<feature type="compositionally biased region" description="Polar residues" evidence="1">
    <location>
        <begin position="1"/>
        <end position="12"/>
    </location>
</feature>
<proteinExistence type="predicted"/>
<feature type="region of interest" description="Disordered" evidence="1">
    <location>
        <begin position="1"/>
        <end position="40"/>
    </location>
</feature>
<dbReference type="AlphaFoldDB" id="A0AAD7WF98"/>
<keyword evidence="3" id="KW-1185">Reference proteome</keyword>
<dbReference type="Proteomes" id="UP001221898">
    <property type="component" value="Unassembled WGS sequence"/>
</dbReference>
<sequence length="98" mass="10667">MRGKANQLSTPESAAGSVASQGVRPHPPGGNRGGEYDLTPITDHINGGTWCKRALFIAPVDPRSRIRPFPRGAVIYEKPHRAIPAEAKRTRGRRNKST</sequence>
<dbReference type="EMBL" id="JAINUG010000133">
    <property type="protein sequence ID" value="KAJ8393794.1"/>
    <property type="molecule type" value="Genomic_DNA"/>
</dbReference>
<evidence type="ECO:0000313" key="2">
    <source>
        <dbReference type="EMBL" id="KAJ8393794.1"/>
    </source>
</evidence>
<evidence type="ECO:0000313" key="3">
    <source>
        <dbReference type="Proteomes" id="UP001221898"/>
    </source>
</evidence>
<gene>
    <name evidence="2" type="ORF">AAFF_G00057090</name>
</gene>
<comment type="caution">
    <text evidence="2">The sequence shown here is derived from an EMBL/GenBank/DDBJ whole genome shotgun (WGS) entry which is preliminary data.</text>
</comment>
<evidence type="ECO:0000256" key="1">
    <source>
        <dbReference type="SAM" id="MobiDB-lite"/>
    </source>
</evidence>
<protein>
    <submittedName>
        <fullName evidence="2">Uncharacterized protein</fullName>
    </submittedName>
</protein>